<dbReference type="AlphaFoldDB" id="A0A8J4C070"/>
<dbReference type="InterPro" id="IPR013078">
    <property type="entry name" value="His_Pase_superF_clade-1"/>
</dbReference>
<dbReference type="Pfam" id="PF00300">
    <property type="entry name" value="His_Phos_1"/>
    <property type="match status" value="1"/>
</dbReference>
<gene>
    <name evidence="1" type="ORF">Vretimale_597</name>
</gene>
<organism evidence="1 2">
    <name type="scientific">Volvox reticuliferus</name>
    <dbReference type="NCBI Taxonomy" id="1737510"/>
    <lineage>
        <taxon>Eukaryota</taxon>
        <taxon>Viridiplantae</taxon>
        <taxon>Chlorophyta</taxon>
        <taxon>core chlorophytes</taxon>
        <taxon>Chlorophyceae</taxon>
        <taxon>CS clade</taxon>
        <taxon>Chlamydomonadales</taxon>
        <taxon>Volvocaceae</taxon>
        <taxon>Volvox</taxon>
    </lineage>
</organism>
<dbReference type="OrthoDB" id="414418at2759"/>
<evidence type="ECO:0000313" key="1">
    <source>
        <dbReference type="EMBL" id="GIL94377.1"/>
    </source>
</evidence>
<name>A0A8J4C070_9CHLO</name>
<dbReference type="InterPro" id="IPR029033">
    <property type="entry name" value="His_PPase_superfam"/>
</dbReference>
<dbReference type="CDD" id="cd07067">
    <property type="entry name" value="HP_PGM_like"/>
    <property type="match status" value="1"/>
</dbReference>
<sequence>MRDADENKSHFPSGIVIMRHGHREDSDNPLWQTKARFPFDTPLAAVENEICAAARELKAAGRTFDVVYTSPFLRCLQTSERLVRALGCERVPVFIHGGLAEVHNPRLLFKASKPSFLQLARYWLWRATYKRHSRPIRQRFAIKARILDSSCPQVPESEYHATIRFRQIIMELAARHPGQQVLIVSHGKSVQVAQEALGCPERICQVGFGGFIACRLKSEQQEATQQERQQDDKGAHQLASAMQWMDFEIDTKVPYFNVEFNAEG</sequence>
<dbReference type="InterPro" id="IPR051710">
    <property type="entry name" value="Phosphatase_SH3-domain"/>
</dbReference>
<evidence type="ECO:0000313" key="2">
    <source>
        <dbReference type="Proteomes" id="UP000722791"/>
    </source>
</evidence>
<dbReference type="PANTHER" id="PTHR16469:SF27">
    <property type="entry name" value="UBIQUITIN-ASSOCIATED AND SH3 DOMAIN-CONTAINING BA-RELATED"/>
    <property type="match status" value="1"/>
</dbReference>
<dbReference type="EMBL" id="BNCQ01000001">
    <property type="protein sequence ID" value="GIL94377.1"/>
    <property type="molecule type" value="Genomic_DNA"/>
</dbReference>
<dbReference type="SUPFAM" id="SSF53254">
    <property type="entry name" value="Phosphoglycerate mutase-like"/>
    <property type="match status" value="1"/>
</dbReference>
<dbReference type="PANTHER" id="PTHR16469">
    <property type="entry name" value="UBIQUITIN-ASSOCIATED AND SH3 DOMAIN-CONTAINING BA-RELATED"/>
    <property type="match status" value="1"/>
</dbReference>
<protein>
    <submittedName>
        <fullName evidence="1">Uncharacterized protein</fullName>
    </submittedName>
</protein>
<reference evidence="1" key="1">
    <citation type="journal article" date="2021" name="Proc. Natl. Acad. Sci. U.S.A.">
        <title>Three genomes in the algal genus Volvox reveal the fate of a haploid sex-determining region after a transition to homothallism.</title>
        <authorList>
            <person name="Yamamoto K."/>
            <person name="Hamaji T."/>
            <person name="Kawai-Toyooka H."/>
            <person name="Matsuzaki R."/>
            <person name="Takahashi F."/>
            <person name="Nishimura Y."/>
            <person name="Kawachi M."/>
            <person name="Noguchi H."/>
            <person name="Minakuchi Y."/>
            <person name="Umen J.G."/>
            <person name="Toyoda A."/>
            <person name="Nozaki H."/>
        </authorList>
    </citation>
    <scope>NUCLEOTIDE SEQUENCE</scope>
    <source>
        <strain evidence="1">NIES-3785</strain>
    </source>
</reference>
<dbReference type="Proteomes" id="UP000722791">
    <property type="component" value="Unassembled WGS sequence"/>
</dbReference>
<accession>A0A8J4C070</accession>
<comment type="caution">
    <text evidence="1">The sequence shown here is derived from an EMBL/GenBank/DDBJ whole genome shotgun (WGS) entry which is preliminary data.</text>
</comment>
<dbReference type="Gene3D" id="3.40.50.1240">
    <property type="entry name" value="Phosphoglycerate mutase-like"/>
    <property type="match status" value="1"/>
</dbReference>
<proteinExistence type="predicted"/>